<comment type="caution">
    <text evidence="1">The sequence shown here is derived from an EMBL/GenBank/DDBJ whole genome shotgun (WGS) entry which is preliminary data.</text>
</comment>
<protein>
    <submittedName>
        <fullName evidence="1">Uncharacterized protein</fullName>
    </submittedName>
</protein>
<reference evidence="1" key="1">
    <citation type="submission" date="2019-08" db="EMBL/GenBank/DDBJ databases">
        <authorList>
            <person name="Kucharzyk K."/>
            <person name="Murdoch R.W."/>
            <person name="Higgins S."/>
            <person name="Loffler F."/>
        </authorList>
    </citation>
    <scope>NUCLEOTIDE SEQUENCE</scope>
</reference>
<sequence length="84" mass="10127">MNHEFEFHQFMERRFHRRTARAARRHRIGHQAFDPFLTLGRIGECAPAETLAHYGALHLDEIFFRDFRQAHPGRFHIQEFLILV</sequence>
<name>A0A645FLS2_9ZZZZ</name>
<proteinExistence type="predicted"/>
<accession>A0A645FLS2</accession>
<evidence type="ECO:0000313" key="1">
    <source>
        <dbReference type="EMBL" id="MPN15358.1"/>
    </source>
</evidence>
<dbReference type="EMBL" id="VSSQ01062108">
    <property type="protein sequence ID" value="MPN15358.1"/>
    <property type="molecule type" value="Genomic_DNA"/>
</dbReference>
<dbReference type="AlphaFoldDB" id="A0A645FLS2"/>
<organism evidence="1">
    <name type="scientific">bioreactor metagenome</name>
    <dbReference type="NCBI Taxonomy" id="1076179"/>
    <lineage>
        <taxon>unclassified sequences</taxon>
        <taxon>metagenomes</taxon>
        <taxon>ecological metagenomes</taxon>
    </lineage>
</organism>
<gene>
    <name evidence="1" type="ORF">SDC9_162689</name>
</gene>